<keyword evidence="1" id="KW-0863">Zinc-finger</keyword>
<name>A0A7G2C1X1_9TRYP</name>
<accession>A0A7G2C1X1</accession>
<proteinExistence type="predicted"/>
<keyword evidence="1" id="KW-0862">Zinc</keyword>
<keyword evidence="1" id="KW-0479">Metal-binding</keyword>
<evidence type="ECO:0000313" key="3">
    <source>
        <dbReference type="EMBL" id="CAD2213730.1"/>
    </source>
</evidence>
<feature type="zinc finger region" description="C3H1-type" evidence="1">
    <location>
        <begin position="148"/>
        <end position="178"/>
    </location>
</feature>
<organism evidence="3 4">
    <name type="scientific">Angomonas deanei</name>
    <dbReference type="NCBI Taxonomy" id="59799"/>
    <lineage>
        <taxon>Eukaryota</taxon>
        <taxon>Discoba</taxon>
        <taxon>Euglenozoa</taxon>
        <taxon>Kinetoplastea</taxon>
        <taxon>Metakinetoplastina</taxon>
        <taxon>Trypanosomatida</taxon>
        <taxon>Trypanosomatidae</taxon>
        <taxon>Strigomonadinae</taxon>
        <taxon>Angomonas</taxon>
    </lineage>
</organism>
<dbReference type="VEuPathDB" id="TriTrypDB:ADEAN_000117300"/>
<gene>
    <name evidence="3" type="ORF">ADEAN_000117300</name>
</gene>
<evidence type="ECO:0000256" key="1">
    <source>
        <dbReference type="PROSITE-ProRule" id="PRU00723"/>
    </source>
</evidence>
<evidence type="ECO:0000313" key="4">
    <source>
        <dbReference type="Proteomes" id="UP000515908"/>
    </source>
</evidence>
<dbReference type="AlphaFoldDB" id="A0A7G2C1X1"/>
<dbReference type="EMBL" id="LR877146">
    <property type="protein sequence ID" value="CAD2213730.1"/>
    <property type="molecule type" value="Genomic_DNA"/>
</dbReference>
<dbReference type="Proteomes" id="UP000515908">
    <property type="component" value="Chromosome 02"/>
</dbReference>
<reference evidence="3 4" key="1">
    <citation type="submission" date="2020-08" db="EMBL/GenBank/DDBJ databases">
        <authorList>
            <person name="Newling K."/>
            <person name="Davey J."/>
            <person name="Forrester S."/>
        </authorList>
    </citation>
    <scope>NUCLEOTIDE SEQUENCE [LARGE SCALE GENOMIC DNA]</scope>
    <source>
        <strain evidence="4">Crithidia deanei Carvalho (ATCC PRA-265)</strain>
    </source>
</reference>
<keyword evidence="4" id="KW-1185">Reference proteome</keyword>
<feature type="domain" description="C3H1-type" evidence="2">
    <location>
        <begin position="148"/>
        <end position="178"/>
    </location>
</feature>
<dbReference type="GO" id="GO:0008270">
    <property type="term" value="F:zinc ion binding"/>
    <property type="evidence" value="ECO:0007669"/>
    <property type="project" value="UniProtKB-KW"/>
</dbReference>
<dbReference type="InterPro" id="IPR000571">
    <property type="entry name" value="Znf_CCCH"/>
</dbReference>
<sequence length="213" mass="24034">MLSIDVNAVSLLDVDPKSINVLSMSSSVVGLSDTRRQTQDDPFSATDIILEDDEESEAEIPAAAVLLQSTAELFTDSEEEADPAPPRPRIPREIEKLIRPAFLSARTRPSGKELGAPEYYYEKILKSQHINDDPHYLNYSYEKYQPYQFRVRRCPAYQPSEPASCRYGRDCFYAHGAGKQRTVEANLVGGLVSVKEVRWWLKQKNGNGGKKKH</sequence>
<protein>
    <recommendedName>
        <fullName evidence="2">C3H1-type domain-containing protein</fullName>
    </recommendedName>
</protein>
<evidence type="ECO:0000259" key="2">
    <source>
        <dbReference type="PROSITE" id="PS50103"/>
    </source>
</evidence>
<dbReference type="PROSITE" id="PS50103">
    <property type="entry name" value="ZF_C3H1"/>
    <property type="match status" value="1"/>
</dbReference>